<dbReference type="KEGG" id="pgin:FRZ67_00585"/>
<dbReference type="SUPFAM" id="SSF53597">
    <property type="entry name" value="Dihydrofolate reductase-like"/>
    <property type="match status" value="1"/>
</dbReference>
<dbReference type="EMBL" id="CP042435">
    <property type="protein sequence ID" value="QEC65869.1"/>
    <property type="molecule type" value="Genomic_DNA"/>
</dbReference>
<dbReference type="GO" id="GO:0008703">
    <property type="term" value="F:5-amino-6-(5-phosphoribosylamino)uracil reductase activity"/>
    <property type="evidence" value="ECO:0007669"/>
    <property type="project" value="InterPro"/>
</dbReference>
<sequence length="188" mass="21596">MTTDTFKVTIHMVSSLDGIIAKKDNSVSWFETSDRYEKGVEITEQDIGKFLKTIDCYVMGARTYEHALELSKSYGWAYGDTPTIVVTHRDLPVNRQNIEIYSGDLKKLVEERLKPNYRNVWLAGGAMLVKDFIRLKLADEIRLSVLPVILGDGTLFFDHVEQEQGLHLKEVTAYKTGMVELWYEIKKD</sequence>
<evidence type="ECO:0000313" key="3">
    <source>
        <dbReference type="Proteomes" id="UP000321533"/>
    </source>
</evidence>
<gene>
    <name evidence="2" type="ORF">FRZ67_00585</name>
</gene>
<dbReference type="AlphaFoldDB" id="A0A5B8V3W6"/>
<dbReference type="OrthoDB" id="195113at2"/>
<dbReference type="Pfam" id="PF01872">
    <property type="entry name" value="RibD_C"/>
    <property type="match status" value="1"/>
</dbReference>
<dbReference type="InterPro" id="IPR024072">
    <property type="entry name" value="DHFR-like_dom_sf"/>
</dbReference>
<dbReference type="Proteomes" id="UP000321533">
    <property type="component" value="Chromosome"/>
</dbReference>
<dbReference type="Gene3D" id="3.40.430.10">
    <property type="entry name" value="Dihydrofolate Reductase, subunit A"/>
    <property type="match status" value="1"/>
</dbReference>
<accession>A0A5B8V3W6</accession>
<evidence type="ECO:0000313" key="2">
    <source>
        <dbReference type="EMBL" id="QEC65869.1"/>
    </source>
</evidence>
<dbReference type="PANTHER" id="PTHR38011">
    <property type="entry name" value="DIHYDROFOLATE REDUCTASE FAMILY PROTEIN (AFU_ORTHOLOGUE AFUA_8G06820)"/>
    <property type="match status" value="1"/>
</dbReference>
<name>A0A5B8V3W6_9BACT</name>
<dbReference type="RefSeq" id="WP_147187669.1">
    <property type="nucleotide sequence ID" value="NZ_CP042435.1"/>
</dbReference>
<dbReference type="GO" id="GO:0009231">
    <property type="term" value="P:riboflavin biosynthetic process"/>
    <property type="evidence" value="ECO:0007669"/>
    <property type="project" value="InterPro"/>
</dbReference>
<keyword evidence="3" id="KW-1185">Reference proteome</keyword>
<dbReference type="PANTHER" id="PTHR38011:SF11">
    <property type="entry name" value="2,5-DIAMINO-6-RIBOSYLAMINO-4(3H)-PYRIMIDINONE 5'-PHOSPHATE REDUCTASE"/>
    <property type="match status" value="1"/>
</dbReference>
<organism evidence="2 3">
    <name type="scientific">Panacibacter ginsenosidivorans</name>
    <dbReference type="NCBI Taxonomy" id="1813871"/>
    <lineage>
        <taxon>Bacteria</taxon>
        <taxon>Pseudomonadati</taxon>
        <taxon>Bacteroidota</taxon>
        <taxon>Chitinophagia</taxon>
        <taxon>Chitinophagales</taxon>
        <taxon>Chitinophagaceae</taxon>
        <taxon>Panacibacter</taxon>
    </lineage>
</organism>
<evidence type="ECO:0000259" key="1">
    <source>
        <dbReference type="Pfam" id="PF01872"/>
    </source>
</evidence>
<dbReference type="InterPro" id="IPR050765">
    <property type="entry name" value="Riboflavin_Biosynth_HTPR"/>
</dbReference>
<dbReference type="InterPro" id="IPR002734">
    <property type="entry name" value="RibDG_C"/>
</dbReference>
<feature type="domain" description="Bacterial bifunctional deaminase-reductase C-terminal" evidence="1">
    <location>
        <begin position="7"/>
        <end position="178"/>
    </location>
</feature>
<reference evidence="2 3" key="1">
    <citation type="journal article" date="2016" name="Int. J. Syst. Evol. Microbiol.">
        <title>Panacibacter ginsenosidivorans gen. nov., sp. nov., with ginsenoside converting activity isolated from soil of a ginseng field.</title>
        <authorList>
            <person name="Siddiqi M.Z."/>
            <person name="Muhammad Shafi S."/>
            <person name="Choi K.D."/>
            <person name="Im W.T."/>
        </authorList>
    </citation>
    <scope>NUCLEOTIDE SEQUENCE [LARGE SCALE GENOMIC DNA]</scope>
    <source>
        <strain evidence="2 3">Gsoil1550</strain>
    </source>
</reference>
<proteinExistence type="predicted"/>
<protein>
    <submittedName>
        <fullName evidence="2">Dihydrofolate reductase</fullName>
    </submittedName>
</protein>